<dbReference type="InterPro" id="IPR004089">
    <property type="entry name" value="MCPsignal_dom"/>
</dbReference>
<dbReference type="Pfam" id="PF00015">
    <property type="entry name" value="MCPsignal"/>
    <property type="match status" value="1"/>
</dbReference>
<evidence type="ECO:0000256" key="6">
    <source>
        <dbReference type="SAM" id="Coils"/>
    </source>
</evidence>
<keyword evidence="6" id="KW-0175">Coiled coil</keyword>
<evidence type="ECO:0000256" key="1">
    <source>
        <dbReference type="ARBA" id="ARBA00004429"/>
    </source>
</evidence>
<evidence type="ECO:0000259" key="9">
    <source>
        <dbReference type="PROSITE" id="PS50111"/>
    </source>
</evidence>
<dbReference type="InterPro" id="IPR029150">
    <property type="entry name" value="dCache_3"/>
</dbReference>
<dbReference type="SUPFAM" id="SSF103190">
    <property type="entry name" value="Sensory domain-like"/>
    <property type="match status" value="1"/>
</dbReference>
<accession>A0A4P9Z6D8</accession>
<gene>
    <name evidence="12" type="ORF">SYNPS1DRAFT_20614</name>
</gene>
<dbReference type="Pfam" id="PF00672">
    <property type="entry name" value="HAMP"/>
    <property type="match status" value="1"/>
</dbReference>
<dbReference type="OrthoDB" id="5599616at2759"/>
<comment type="subcellular location">
    <subcellularLocation>
        <location evidence="1">Cell inner membrane</location>
        <topology evidence="1">Multi-pass membrane protein</topology>
    </subcellularLocation>
</comment>
<dbReference type="PROSITE" id="PS50111">
    <property type="entry name" value="CHEMOTAXIS_TRANSDUC_2"/>
    <property type="match status" value="1"/>
</dbReference>
<evidence type="ECO:0000256" key="4">
    <source>
        <dbReference type="ARBA" id="ARBA00029447"/>
    </source>
</evidence>
<sequence>MRKLWSVSARIMIAISLVAAASCAGLAAFGLWRQNTAVDLALHRELQSDYANMIGAMESDTRAVQAVANTVANIPELKPMIRAQDRAGINALLDKTLKDIKPLGIELITIQIPPGVALTRVHNPKAFGDDVTARRKMIVQSFATKKPIGGVEAGRDVLNIFGATPIMDDETLLGTVDVGAPFGETFVKSMKSRFGVDVAIHQINDDKVQTLASTVKAATASPATLKRALTGESIFLTGTLDGQPTATTFGPLKNFSGQPVAVVEIIRNTRDYEELASNSARWLAAGAVAAVLIAILIAAWVGRGLARPIVALQGAMRAITSGQHDVVVPGGNRRDEIGSMARAVEVFKDSLVETGRLRAAQEDQRIASEKERRSTVLALAERFETGVGGVVNAVGAASTELRNTAESMARTAEEATKQTTAVADASEEASANAQAVAAAIEELNASINEIAQQVNESAQVAGHAAQQANQTNAEVQGLALAAQKIGDVVKLISEIAAQTNLLALNATIEAARAGEAGRGFAVVASEVKALASQTSKATDEISAQVGAIQSATRTSVEAIDGITRTIGKVNEIASAIASAVEEQGAATREIAHNVSQAAKGTGEVSANIVGVRDAARETGVAADQVVSSAAELSQNGETLKAQVDAFLREVRAA</sequence>
<keyword evidence="2" id="KW-1003">Cell membrane</keyword>
<dbReference type="SMART" id="SM00283">
    <property type="entry name" value="MA"/>
    <property type="match status" value="1"/>
</dbReference>
<keyword evidence="8" id="KW-0732">Signal</keyword>
<dbReference type="PANTHER" id="PTHR32089">
    <property type="entry name" value="METHYL-ACCEPTING CHEMOTAXIS PROTEIN MCPB"/>
    <property type="match status" value="1"/>
</dbReference>
<proteinExistence type="inferred from homology"/>
<name>A0A4P9Z6D8_9FUNG</name>
<dbReference type="GO" id="GO:0005886">
    <property type="term" value="C:plasma membrane"/>
    <property type="evidence" value="ECO:0007669"/>
    <property type="project" value="UniProtKB-SubCell"/>
</dbReference>
<feature type="domain" description="T-SNARE coiled-coil homology" evidence="10">
    <location>
        <begin position="549"/>
        <end position="611"/>
    </location>
</feature>
<keyword evidence="13" id="KW-1185">Reference proteome</keyword>
<feature type="signal peptide" evidence="8">
    <location>
        <begin position="1"/>
        <end position="20"/>
    </location>
</feature>
<protein>
    <submittedName>
        <fullName evidence="12">Methyl-accepting chemotaxis receptor/sensory transducer</fullName>
    </submittedName>
</protein>
<feature type="domain" description="Methyl-accepting transducer" evidence="9">
    <location>
        <begin position="404"/>
        <end position="633"/>
    </location>
</feature>
<dbReference type="SMART" id="SM00304">
    <property type="entry name" value="HAMP"/>
    <property type="match status" value="2"/>
</dbReference>
<dbReference type="InterPro" id="IPR003660">
    <property type="entry name" value="HAMP_dom"/>
</dbReference>
<keyword evidence="7" id="KW-0472">Membrane</keyword>
<keyword evidence="7" id="KW-0812">Transmembrane</keyword>
<feature type="chain" id="PRO_5020829741" evidence="8">
    <location>
        <begin position="21"/>
        <end position="653"/>
    </location>
</feature>
<comment type="similarity">
    <text evidence="4">Belongs to the methyl-accepting chemotaxis (MCP) protein family.</text>
</comment>
<dbReference type="PROSITE" id="PS50885">
    <property type="entry name" value="HAMP"/>
    <property type="match status" value="1"/>
</dbReference>
<evidence type="ECO:0000256" key="5">
    <source>
        <dbReference type="PROSITE-ProRule" id="PRU00284"/>
    </source>
</evidence>
<reference evidence="13" key="1">
    <citation type="journal article" date="2018" name="Nat. Microbiol.">
        <title>Leveraging single-cell genomics to expand the fungal tree of life.</title>
        <authorList>
            <person name="Ahrendt S.R."/>
            <person name="Quandt C.A."/>
            <person name="Ciobanu D."/>
            <person name="Clum A."/>
            <person name="Salamov A."/>
            <person name="Andreopoulos B."/>
            <person name="Cheng J.F."/>
            <person name="Woyke T."/>
            <person name="Pelin A."/>
            <person name="Henrissat B."/>
            <person name="Reynolds N.K."/>
            <person name="Benny G.L."/>
            <person name="Smith M.E."/>
            <person name="James T.Y."/>
            <person name="Grigoriev I.V."/>
        </authorList>
    </citation>
    <scope>NUCLEOTIDE SEQUENCE [LARGE SCALE GENOMIC DNA]</scope>
    <source>
        <strain evidence="13">Benny S71-1</strain>
    </source>
</reference>
<dbReference type="EMBL" id="KZ989126">
    <property type="protein sequence ID" value="RKP28008.1"/>
    <property type="molecule type" value="Genomic_DNA"/>
</dbReference>
<evidence type="ECO:0000259" key="11">
    <source>
        <dbReference type="PROSITE" id="PS50885"/>
    </source>
</evidence>
<dbReference type="AlphaFoldDB" id="A0A4P9Z6D8"/>
<keyword evidence="2" id="KW-0997">Cell inner membrane</keyword>
<keyword evidence="12" id="KW-0675">Receptor</keyword>
<feature type="domain" description="HAMP" evidence="11">
    <location>
        <begin position="303"/>
        <end position="356"/>
    </location>
</feature>
<dbReference type="PANTHER" id="PTHR32089:SF112">
    <property type="entry name" value="LYSOZYME-LIKE PROTEIN-RELATED"/>
    <property type="match status" value="1"/>
</dbReference>
<evidence type="ECO:0000256" key="3">
    <source>
        <dbReference type="ARBA" id="ARBA00023224"/>
    </source>
</evidence>
<evidence type="ECO:0000256" key="2">
    <source>
        <dbReference type="ARBA" id="ARBA00022519"/>
    </source>
</evidence>
<dbReference type="SUPFAM" id="SSF58104">
    <property type="entry name" value="Methyl-accepting chemotaxis protein (MCP) signaling domain"/>
    <property type="match status" value="1"/>
</dbReference>
<evidence type="ECO:0000313" key="12">
    <source>
        <dbReference type="EMBL" id="RKP28008.1"/>
    </source>
</evidence>
<dbReference type="PROSITE" id="PS51257">
    <property type="entry name" value="PROKAR_LIPOPROTEIN"/>
    <property type="match status" value="1"/>
</dbReference>
<evidence type="ECO:0000259" key="10">
    <source>
        <dbReference type="PROSITE" id="PS50192"/>
    </source>
</evidence>
<dbReference type="PROSITE" id="PS50192">
    <property type="entry name" value="T_SNARE"/>
    <property type="match status" value="1"/>
</dbReference>
<dbReference type="CDD" id="cd06225">
    <property type="entry name" value="HAMP"/>
    <property type="match status" value="1"/>
</dbReference>
<evidence type="ECO:0000256" key="8">
    <source>
        <dbReference type="SAM" id="SignalP"/>
    </source>
</evidence>
<dbReference type="Pfam" id="PF14827">
    <property type="entry name" value="dCache_3"/>
    <property type="match status" value="1"/>
</dbReference>
<dbReference type="GO" id="GO:0007165">
    <property type="term" value="P:signal transduction"/>
    <property type="evidence" value="ECO:0007669"/>
    <property type="project" value="UniProtKB-KW"/>
</dbReference>
<dbReference type="InterPro" id="IPR029151">
    <property type="entry name" value="Sensor-like_sf"/>
</dbReference>
<dbReference type="Proteomes" id="UP000278143">
    <property type="component" value="Unassembled WGS sequence"/>
</dbReference>
<feature type="transmembrane region" description="Helical" evidence="7">
    <location>
        <begin position="282"/>
        <end position="302"/>
    </location>
</feature>
<evidence type="ECO:0000313" key="13">
    <source>
        <dbReference type="Proteomes" id="UP000278143"/>
    </source>
</evidence>
<dbReference type="Gene3D" id="1.10.287.950">
    <property type="entry name" value="Methyl-accepting chemotaxis protein"/>
    <property type="match status" value="1"/>
</dbReference>
<keyword evidence="3 5" id="KW-0807">Transducer</keyword>
<keyword evidence="7" id="KW-1133">Transmembrane helix</keyword>
<organism evidence="12 13">
    <name type="scientific">Syncephalis pseudoplumigaleata</name>
    <dbReference type="NCBI Taxonomy" id="1712513"/>
    <lineage>
        <taxon>Eukaryota</taxon>
        <taxon>Fungi</taxon>
        <taxon>Fungi incertae sedis</taxon>
        <taxon>Zoopagomycota</taxon>
        <taxon>Zoopagomycotina</taxon>
        <taxon>Zoopagomycetes</taxon>
        <taxon>Zoopagales</taxon>
        <taxon>Piptocephalidaceae</taxon>
        <taxon>Syncephalis</taxon>
    </lineage>
</organism>
<feature type="coiled-coil region" evidence="6">
    <location>
        <begin position="398"/>
        <end position="460"/>
    </location>
</feature>
<evidence type="ECO:0000256" key="7">
    <source>
        <dbReference type="SAM" id="Phobius"/>
    </source>
</evidence>
<dbReference type="Gene3D" id="6.10.340.10">
    <property type="match status" value="1"/>
</dbReference>
<dbReference type="InterPro" id="IPR000727">
    <property type="entry name" value="T_SNARE_dom"/>
</dbReference>